<feature type="signal peptide" evidence="1">
    <location>
        <begin position="1"/>
        <end position="24"/>
    </location>
</feature>
<feature type="chain" id="PRO_5043697117" evidence="1">
    <location>
        <begin position="25"/>
        <end position="89"/>
    </location>
</feature>
<gene>
    <name evidence="2" type="ORF">CDAR_321061</name>
</gene>
<sequence length="89" mass="9661">MQQISVCIICQLVILAPFVSPSSSFHLGSINLNEVSFVKNGNAEIVENEWLRKGNNLPVSMATPVTSVVLTVGGEEEDLSLILRGKSKY</sequence>
<comment type="caution">
    <text evidence="2">The sequence shown here is derived from an EMBL/GenBank/DDBJ whole genome shotgun (WGS) entry which is preliminary data.</text>
</comment>
<dbReference type="Proteomes" id="UP001054837">
    <property type="component" value="Unassembled WGS sequence"/>
</dbReference>
<evidence type="ECO:0000256" key="1">
    <source>
        <dbReference type="SAM" id="SignalP"/>
    </source>
</evidence>
<dbReference type="EMBL" id="BPLQ01015341">
    <property type="protein sequence ID" value="GIY87477.1"/>
    <property type="molecule type" value="Genomic_DNA"/>
</dbReference>
<accession>A0AAV4WXF8</accession>
<keyword evidence="1" id="KW-0732">Signal</keyword>
<evidence type="ECO:0000313" key="2">
    <source>
        <dbReference type="EMBL" id="GIY87477.1"/>
    </source>
</evidence>
<evidence type="ECO:0000313" key="3">
    <source>
        <dbReference type="Proteomes" id="UP001054837"/>
    </source>
</evidence>
<protein>
    <submittedName>
        <fullName evidence="2">Uncharacterized protein</fullName>
    </submittedName>
</protein>
<name>A0AAV4WXF8_9ARAC</name>
<keyword evidence="3" id="KW-1185">Reference proteome</keyword>
<reference evidence="2 3" key="1">
    <citation type="submission" date="2021-06" db="EMBL/GenBank/DDBJ databases">
        <title>Caerostris darwini draft genome.</title>
        <authorList>
            <person name="Kono N."/>
            <person name="Arakawa K."/>
        </authorList>
    </citation>
    <scope>NUCLEOTIDE SEQUENCE [LARGE SCALE GENOMIC DNA]</scope>
</reference>
<organism evidence="2 3">
    <name type="scientific">Caerostris darwini</name>
    <dbReference type="NCBI Taxonomy" id="1538125"/>
    <lineage>
        <taxon>Eukaryota</taxon>
        <taxon>Metazoa</taxon>
        <taxon>Ecdysozoa</taxon>
        <taxon>Arthropoda</taxon>
        <taxon>Chelicerata</taxon>
        <taxon>Arachnida</taxon>
        <taxon>Araneae</taxon>
        <taxon>Araneomorphae</taxon>
        <taxon>Entelegynae</taxon>
        <taxon>Araneoidea</taxon>
        <taxon>Araneidae</taxon>
        <taxon>Caerostris</taxon>
    </lineage>
</organism>
<dbReference type="AlphaFoldDB" id="A0AAV4WXF8"/>
<proteinExistence type="predicted"/>